<keyword evidence="2" id="KW-1185">Reference proteome</keyword>
<accession>A0AAV0WRS2</accession>
<evidence type="ECO:0008006" key="3">
    <source>
        <dbReference type="Google" id="ProtNLM"/>
    </source>
</evidence>
<dbReference type="Proteomes" id="UP001160148">
    <property type="component" value="Unassembled WGS sequence"/>
</dbReference>
<dbReference type="EMBL" id="CARXXK010000002">
    <property type="protein sequence ID" value="CAI6358356.1"/>
    <property type="molecule type" value="Genomic_DNA"/>
</dbReference>
<gene>
    <name evidence="1" type="ORF">MEUPH1_LOCUS13879</name>
</gene>
<dbReference type="AlphaFoldDB" id="A0AAV0WRS2"/>
<evidence type="ECO:0000313" key="2">
    <source>
        <dbReference type="Proteomes" id="UP001160148"/>
    </source>
</evidence>
<proteinExistence type="predicted"/>
<protein>
    <recommendedName>
        <fullName evidence="3">Protein ALP1-like</fullName>
    </recommendedName>
</protein>
<organism evidence="1 2">
    <name type="scientific">Macrosiphum euphorbiae</name>
    <name type="common">potato aphid</name>
    <dbReference type="NCBI Taxonomy" id="13131"/>
    <lineage>
        <taxon>Eukaryota</taxon>
        <taxon>Metazoa</taxon>
        <taxon>Ecdysozoa</taxon>
        <taxon>Arthropoda</taxon>
        <taxon>Hexapoda</taxon>
        <taxon>Insecta</taxon>
        <taxon>Pterygota</taxon>
        <taxon>Neoptera</taxon>
        <taxon>Paraneoptera</taxon>
        <taxon>Hemiptera</taxon>
        <taxon>Sternorrhyncha</taxon>
        <taxon>Aphidomorpha</taxon>
        <taxon>Aphidoidea</taxon>
        <taxon>Aphididae</taxon>
        <taxon>Macrosiphini</taxon>
        <taxon>Macrosiphum</taxon>
    </lineage>
</organism>
<evidence type="ECO:0000313" key="1">
    <source>
        <dbReference type="EMBL" id="CAI6358356.1"/>
    </source>
</evidence>
<comment type="caution">
    <text evidence="1">The sequence shown here is derived from an EMBL/GenBank/DDBJ whole genome shotgun (WGS) entry which is preliminary data.</text>
</comment>
<reference evidence="1 2" key="1">
    <citation type="submission" date="2023-01" db="EMBL/GenBank/DDBJ databases">
        <authorList>
            <person name="Whitehead M."/>
        </authorList>
    </citation>
    <scope>NUCLEOTIDE SEQUENCE [LARGE SCALE GENOMIC DNA]</scope>
</reference>
<name>A0AAV0WRS2_9HEMI</name>
<sequence length="104" mass="12722">MVLKKQSKKLLILYLLYRRHKLVIRPHRRKYWVHPILQNRENLGVYKTLYNELRSDPKKFFNFFRMSISTFDELHVTLKEEISRKDTKMRKSIGSEEMLAIAIR</sequence>